<evidence type="ECO:0000313" key="2">
    <source>
        <dbReference type="Proteomes" id="UP000671119"/>
    </source>
</evidence>
<dbReference type="AlphaFoldDB" id="A0ABD4Q7B9"/>
<gene>
    <name evidence="1" type="ORF">J8J21_22580</name>
</gene>
<name>A0ABD4Q7B9_MYCTX</name>
<dbReference type="EMBL" id="JAGIZI010000624">
    <property type="protein sequence ID" value="MBP0685835.1"/>
    <property type="molecule type" value="Genomic_DNA"/>
</dbReference>
<evidence type="ECO:0000313" key="1">
    <source>
        <dbReference type="EMBL" id="MBP0685835.1"/>
    </source>
</evidence>
<reference evidence="1 2" key="1">
    <citation type="submission" date="2021-03" db="EMBL/GenBank/DDBJ databases">
        <title>Whole Genome Sequencing of Mycobacterium tuberculosis clinical isolates from Arunachal Pradesh, India.</title>
        <authorList>
            <person name="Singh S."/>
            <person name="Mudliar S.R."/>
            <person name="Kulsum U."/>
            <person name="Rufai S.B."/>
            <person name="Singh P.K."/>
            <person name="Umpo M."/>
            <person name="Nyori M."/>
        </authorList>
    </citation>
    <scope>NUCLEOTIDE SEQUENCE [LARGE SCALE GENOMIC DNA]</scope>
    <source>
        <strain evidence="1 2">OMICS/BPL/0142/20/SP</strain>
    </source>
</reference>
<sequence length="79" mass="8504">SHPIYQLIDQKSEDRGLFVSLDLTGNLGAMPVALTLGSQARFGRTVARQFVNLNGRSGALTANALQKAQTINSYAEARI</sequence>
<accession>A0ABD4Q7B9</accession>
<feature type="non-terminal residue" evidence="1">
    <location>
        <position position="1"/>
    </location>
</feature>
<dbReference type="Proteomes" id="UP000671119">
    <property type="component" value="Unassembled WGS sequence"/>
</dbReference>
<proteinExistence type="predicted"/>
<organism evidence="1 2">
    <name type="scientific">Mycobacterium tuberculosis</name>
    <dbReference type="NCBI Taxonomy" id="1773"/>
    <lineage>
        <taxon>Bacteria</taxon>
        <taxon>Bacillati</taxon>
        <taxon>Actinomycetota</taxon>
        <taxon>Actinomycetes</taxon>
        <taxon>Mycobacteriales</taxon>
        <taxon>Mycobacteriaceae</taxon>
        <taxon>Mycobacterium</taxon>
        <taxon>Mycobacterium tuberculosis complex</taxon>
    </lineage>
</organism>
<protein>
    <submittedName>
        <fullName evidence="1">Uncharacterized protein</fullName>
    </submittedName>
</protein>
<comment type="caution">
    <text evidence="1">The sequence shown here is derived from an EMBL/GenBank/DDBJ whole genome shotgun (WGS) entry which is preliminary data.</text>
</comment>
<feature type="non-terminal residue" evidence="1">
    <location>
        <position position="79"/>
    </location>
</feature>